<feature type="compositionally biased region" description="Basic residues" evidence="7">
    <location>
        <begin position="23"/>
        <end position="33"/>
    </location>
</feature>
<sequence>MAPAAASNWLSFSLSPMEMLATSHHHHHHHHHQTPQINLPTDLPPSHHHYSTFFDTFYSNDWANPKTQVMYAEYAEEHTTAVPKLEDFLGGDNTTSYNSQTEATTQDESSQLTHLYDPHHAAANYFNNHHHHHQDLNSLAENGFQSAAANSGSEVDDSCSVGRVTQLSCAGSEFVGQSIETELVAGFAVAASASASKSAEKALVSVAVDSDSAKKISDTFGQRTSIYRGVTRHRWTGRYEAHLWDNSCRREGQARKGRQGGYDKEERAARAYDLAALKYWGPTATTNFPISDYTKELEEMKNVTKQEFIASLRRKSSGFSRGASIYRGVTRHHQQGRWQARIGRVAGNKDLYLGTFATEEEAAEAYDIAAIKFRGVNAVTNFEMSRYNVEAIINSNLPVGGAAKRLKLATESSNQRSALSLEQQSQSSNGSSSTSSTINFAAVQAAPPITCNVPFDTATAIFHQNLLHNLGCNGGGSGGAQVTASESFPMALMPQTLSEFYIWPHQSY</sequence>
<dbReference type="InterPro" id="IPR036955">
    <property type="entry name" value="AP2/ERF_dom_sf"/>
</dbReference>
<evidence type="ECO:0000256" key="7">
    <source>
        <dbReference type="SAM" id="MobiDB-lite"/>
    </source>
</evidence>
<accession>A0A9Q1QLY8</accession>
<feature type="region of interest" description="Disordered" evidence="7">
    <location>
        <begin position="23"/>
        <end position="44"/>
    </location>
</feature>
<keyword evidence="6" id="KW-0539">Nucleus</keyword>
<keyword evidence="3" id="KW-0805">Transcription regulation</keyword>
<dbReference type="PRINTS" id="PR00367">
    <property type="entry name" value="ETHRSPELEMNT"/>
</dbReference>
<evidence type="ECO:0000256" key="5">
    <source>
        <dbReference type="ARBA" id="ARBA00023163"/>
    </source>
</evidence>
<keyword evidence="4" id="KW-0238">DNA-binding</keyword>
<feature type="domain" description="AP2/ERF" evidence="8">
    <location>
        <begin position="325"/>
        <end position="383"/>
    </location>
</feature>
<proteinExistence type="predicted"/>
<dbReference type="FunFam" id="3.30.730.10:FF:000002">
    <property type="entry name" value="AP2-like ethylene-responsive transcription factor"/>
    <property type="match status" value="1"/>
</dbReference>
<dbReference type="SMART" id="SM00380">
    <property type="entry name" value="AP2"/>
    <property type="match status" value="2"/>
</dbReference>
<evidence type="ECO:0000313" key="9">
    <source>
        <dbReference type="EMBL" id="KAJ8444975.1"/>
    </source>
</evidence>
<dbReference type="EMBL" id="JAKOGI010000082">
    <property type="protein sequence ID" value="KAJ8444975.1"/>
    <property type="molecule type" value="Genomic_DNA"/>
</dbReference>
<dbReference type="InterPro" id="IPR016177">
    <property type="entry name" value="DNA-bd_dom_sf"/>
</dbReference>
<name>A0A9Q1QLY8_9CARY</name>
<feature type="domain" description="AP2/ERF" evidence="8">
    <location>
        <begin position="226"/>
        <end position="289"/>
    </location>
</feature>
<evidence type="ECO:0000256" key="4">
    <source>
        <dbReference type="ARBA" id="ARBA00023125"/>
    </source>
</evidence>
<evidence type="ECO:0000259" key="8">
    <source>
        <dbReference type="PROSITE" id="PS51032"/>
    </source>
</evidence>
<dbReference type="Gene3D" id="3.30.730.10">
    <property type="entry name" value="AP2/ERF domain"/>
    <property type="match status" value="2"/>
</dbReference>
<comment type="subcellular location">
    <subcellularLocation>
        <location evidence="1">Nucleus</location>
    </subcellularLocation>
</comment>
<evidence type="ECO:0000256" key="2">
    <source>
        <dbReference type="ARBA" id="ARBA00022737"/>
    </source>
</evidence>
<evidence type="ECO:0000256" key="6">
    <source>
        <dbReference type="ARBA" id="ARBA00023242"/>
    </source>
</evidence>
<dbReference type="InterPro" id="IPR001471">
    <property type="entry name" value="AP2/ERF_dom"/>
</dbReference>
<dbReference type="PANTHER" id="PTHR32467">
    <property type="entry name" value="AP2-LIKE ETHYLENE-RESPONSIVE TRANSCRIPTION FACTOR"/>
    <property type="match status" value="1"/>
</dbReference>
<dbReference type="OrthoDB" id="207175at2759"/>
<evidence type="ECO:0000256" key="3">
    <source>
        <dbReference type="ARBA" id="ARBA00023015"/>
    </source>
</evidence>
<comment type="caution">
    <text evidence="9">The sequence shown here is derived from an EMBL/GenBank/DDBJ whole genome shotgun (WGS) entry which is preliminary data.</text>
</comment>
<protein>
    <recommendedName>
        <fullName evidence="8">AP2/ERF domain-containing protein</fullName>
    </recommendedName>
</protein>
<dbReference type="GO" id="GO:0003677">
    <property type="term" value="F:DNA binding"/>
    <property type="evidence" value="ECO:0007669"/>
    <property type="project" value="UniProtKB-KW"/>
</dbReference>
<feature type="region of interest" description="Disordered" evidence="7">
    <location>
        <begin position="87"/>
        <end position="111"/>
    </location>
</feature>
<keyword evidence="2" id="KW-0677">Repeat</keyword>
<feature type="compositionally biased region" description="Polar residues" evidence="7">
    <location>
        <begin position="92"/>
        <end position="111"/>
    </location>
</feature>
<organism evidence="9 10">
    <name type="scientific">Carnegiea gigantea</name>
    <dbReference type="NCBI Taxonomy" id="171969"/>
    <lineage>
        <taxon>Eukaryota</taxon>
        <taxon>Viridiplantae</taxon>
        <taxon>Streptophyta</taxon>
        <taxon>Embryophyta</taxon>
        <taxon>Tracheophyta</taxon>
        <taxon>Spermatophyta</taxon>
        <taxon>Magnoliopsida</taxon>
        <taxon>eudicotyledons</taxon>
        <taxon>Gunneridae</taxon>
        <taxon>Pentapetalae</taxon>
        <taxon>Caryophyllales</taxon>
        <taxon>Cactineae</taxon>
        <taxon>Cactaceae</taxon>
        <taxon>Cactoideae</taxon>
        <taxon>Echinocereeae</taxon>
        <taxon>Carnegiea</taxon>
    </lineage>
</organism>
<dbReference type="PROSITE" id="PS51032">
    <property type="entry name" value="AP2_ERF"/>
    <property type="match status" value="2"/>
</dbReference>
<keyword evidence="10" id="KW-1185">Reference proteome</keyword>
<evidence type="ECO:0000256" key="1">
    <source>
        <dbReference type="ARBA" id="ARBA00004123"/>
    </source>
</evidence>
<dbReference type="Pfam" id="PF00847">
    <property type="entry name" value="AP2"/>
    <property type="match status" value="1"/>
</dbReference>
<keyword evidence="5" id="KW-0804">Transcription</keyword>
<dbReference type="PANTHER" id="PTHR32467:SF101">
    <property type="entry name" value="AP2-LIKE ETHYLENE-RESPONSIVE TRANSCRIPTION FACTOR AIL6"/>
    <property type="match status" value="1"/>
</dbReference>
<dbReference type="GO" id="GO:0003700">
    <property type="term" value="F:DNA-binding transcription factor activity"/>
    <property type="evidence" value="ECO:0007669"/>
    <property type="project" value="InterPro"/>
</dbReference>
<dbReference type="Proteomes" id="UP001153076">
    <property type="component" value="Unassembled WGS sequence"/>
</dbReference>
<gene>
    <name evidence="9" type="ORF">Cgig2_029169</name>
</gene>
<evidence type="ECO:0000313" key="10">
    <source>
        <dbReference type="Proteomes" id="UP001153076"/>
    </source>
</evidence>
<dbReference type="FunFam" id="3.30.730.10:FF:000003">
    <property type="entry name" value="AP2-like ethylene-responsive transcription factor ANT"/>
    <property type="match status" value="1"/>
</dbReference>
<reference evidence="9" key="1">
    <citation type="submission" date="2022-04" db="EMBL/GenBank/DDBJ databases">
        <title>Carnegiea gigantea Genome sequencing and assembly v2.</title>
        <authorList>
            <person name="Copetti D."/>
            <person name="Sanderson M.J."/>
            <person name="Burquez A."/>
            <person name="Wojciechowski M.F."/>
        </authorList>
    </citation>
    <scope>NUCLEOTIDE SEQUENCE</scope>
    <source>
        <strain evidence="9">SGP5-SGP5p</strain>
        <tissue evidence="9">Aerial part</tissue>
    </source>
</reference>
<dbReference type="GO" id="GO:0005634">
    <property type="term" value="C:nucleus"/>
    <property type="evidence" value="ECO:0007669"/>
    <property type="project" value="UniProtKB-SubCell"/>
</dbReference>
<dbReference type="SUPFAM" id="SSF54171">
    <property type="entry name" value="DNA-binding domain"/>
    <property type="match status" value="2"/>
</dbReference>
<dbReference type="CDD" id="cd00018">
    <property type="entry name" value="AP2"/>
    <property type="match status" value="2"/>
</dbReference>
<dbReference type="AlphaFoldDB" id="A0A9Q1QLY8"/>